<sequence length="129" mass="14393">MRKILLGFILFSGVLAGCSNQSDTTSGKEPQMVEVSIKFVPEKIKPNEKEKIEAIVTQGKDKVSDANEVKFEIWKTGQDQHEMLEARNEGKGVYSINKTFPDNGQYFVTAHVTARSMHTMPNQGFTVGK</sequence>
<dbReference type="InterPro" id="IPR032693">
    <property type="entry name" value="YtkA-like_dom"/>
</dbReference>
<dbReference type="Proteomes" id="UP001523262">
    <property type="component" value="Unassembled WGS sequence"/>
</dbReference>
<proteinExistence type="predicted"/>
<reference evidence="3 4" key="1">
    <citation type="submission" date="2022-06" db="EMBL/GenBank/DDBJ databases">
        <authorList>
            <person name="Jeon C.O."/>
        </authorList>
    </citation>
    <scope>NUCLEOTIDE SEQUENCE [LARGE SCALE GENOMIC DNA]</scope>
    <source>
        <strain evidence="3 4">KCTC 13943</strain>
    </source>
</reference>
<feature type="chain" id="PRO_5046624291" evidence="1">
    <location>
        <begin position="17"/>
        <end position="129"/>
    </location>
</feature>
<evidence type="ECO:0000256" key="1">
    <source>
        <dbReference type="SAM" id="SignalP"/>
    </source>
</evidence>
<accession>A0ABT0WBU4</accession>
<comment type="caution">
    <text evidence="3">The sequence shown here is derived from an EMBL/GenBank/DDBJ whole genome shotgun (WGS) entry which is preliminary data.</text>
</comment>
<protein>
    <submittedName>
        <fullName evidence="3">FixH family protein</fullName>
    </submittedName>
</protein>
<feature type="signal peptide" evidence="1">
    <location>
        <begin position="1"/>
        <end position="16"/>
    </location>
</feature>
<gene>
    <name evidence="3" type="ORF">NDK43_17065</name>
</gene>
<keyword evidence="1" id="KW-0732">Signal</keyword>
<dbReference type="PROSITE" id="PS51257">
    <property type="entry name" value="PROKAR_LIPOPROTEIN"/>
    <property type="match status" value="1"/>
</dbReference>
<dbReference type="EMBL" id="JAMQCR010000001">
    <property type="protein sequence ID" value="MCM2533787.1"/>
    <property type="molecule type" value="Genomic_DNA"/>
</dbReference>
<organism evidence="3 4">
    <name type="scientific">Neobacillus pocheonensis</name>
    <dbReference type="NCBI Taxonomy" id="363869"/>
    <lineage>
        <taxon>Bacteria</taxon>
        <taxon>Bacillati</taxon>
        <taxon>Bacillota</taxon>
        <taxon>Bacilli</taxon>
        <taxon>Bacillales</taxon>
        <taxon>Bacillaceae</taxon>
        <taxon>Neobacillus</taxon>
    </lineage>
</organism>
<name>A0ABT0WBU4_9BACI</name>
<evidence type="ECO:0000313" key="3">
    <source>
        <dbReference type="EMBL" id="MCM2533787.1"/>
    </source>
</evidence>
<keyword evidence="4" id="KW-1185">Reference proteome</keyword>
<dbReference type="Pfam" id="PF13115">
    <property type="entry name" value="YtkA"/>
    <property type="match status" value="1"/>
</dbReference>
<evidence type="ECO:0000259" key="2">
    <source>
        <dbReference type="Pfam" id="PF13115"/>
    </source>
</evidence>
<evidence type="ECO:0000313" key="4">
    <source>
        <dbReference type="Proteomes" id="UP001523262"/>
    </source>
</evidence>
<feature type="domain" description="YtkA-like" evidence="2">
    <location>
        <begin position="31"/>
        <end position="111"/>
    </location>
</feature>